<dbReference type="EMBL" id="JASWJB010000171">
    <property type="protein sequence ID" value="KAK2594375.1"/>
    <property type="molecule type" value="Genomic_DNA"/>
</dbReference>
<feature type="chain" id="PRO_5042594477" evidence="1">
    <location>
        <begin position="18"/>
        <end position="147"/>
    </location>
</feature>
<dbReference type="AlphaFoldDB" id="A0AAJ0FZ34"/>
<sequence length="147" mass="14680">MKFITVVVAALAGTTFAAPYKRSLIGEVSGILGGVTGGTGVEGLESELQGALGGTLAKVEQALGGVPLANKLMELVHSGVKPMATQAIGEALVMVQQGVPINTVNSYLNSVTGGTVSDLEQTLGTSDLVGILGGVTNMANGVTNNIL</sequence>
<dbReference type="Proteomes" id="UP001251528">
    <property type="component" value="Unassembled WGS sequence"/>
</dbReference>
<feature type="signal peptide" evidence="1">
    <location>
        <begin position="1"/>
        <end position="17"/>
    </location>
</feature>
<protein>
    <submittedName>
        <fullName evidence="2">Uncharacterized protein</fullName>
    </submittedName>
</protein>
<reference evidence="2" key="1">
    <citation type="submission" date="2023-06" db="EMBL/GenBank/DDBJ databases">
        <title>Conoideocrella luteorostrata (Hypocreales: Clavicipitaceae), a potential biocontrol fungus for elongate hemlock scale in United States Christmas tree production areas.</title>
        <authorList>
            <person name="Barrett H."/>
            <person name="Lovett B."/>
            <person name="Macias A.M."/>
            <person name="Stajich J.E."/>
            <person name="Kasson M.T."/>
        </authorList>
    </citation>
    <scope>NUCLEOTIDE SEQUENCE</scope>
    <source>
        <strain evidence="2">ARSEF 14590</strain>
    </source>
</reference>
<name>A0AAJ0FZ34_9HYPO</name>
<keyword evidence="3" id="KW-1185">Reference proteome</keyword>
<evidence type="ECO:0000313" key="3">
    <source>
        <dbReference type="Proteomes" id="UP001251528"/>
    </source>
</evidence>
<evidence type="ECO:0000256" key="1">
    <source>
        <dbReference type="SAM" id="SignalP"/>
    </source>
</evidence>
<organism evidence="2 3">
    <name type="scientific">Conoideocrella luteorostrata</name>
    <dbReference type="NCBI Taxonomy" id="1105319"/>
    <lineage>
        <taxon>Eukaryota</taxon>
        <taxon>Fungi</taxon>
        <taxon>Dikarya</taxon>
        <taxon>Ascomycota</taxon>
        <taxon>Pezizomycotina</taxon>
        <taxon>Sordariomycetes</taxon>
        <taxon>Hypocreomycetidae</taxon>
        <taxon>Hypocreales</taxon>
        <taxon>Clavicipitaceae</taxon>
        <taxon>Conoideocrella</taxon>
    </lineage>
</organism>
<accession>A0AAJ0FZ34</accession>
<proteinExistence type="predicted"/>
<keyword evidence="1" id="KW-0732">Signal</keyword>
<gene>
    <name evidence="2" type="ORF">QQS21_007935</name>
</gene>
<comment type="caution">
    <text evidence="2">The sequence shown here is derived from an EMBL/GenBank/DDBJ whole genome shotgun (WGS) entry which is preliminary data.</text>
</comment>
<evidence type="ECO:0000313" key="2">
    <source>
        <dbReference type="EMBL" id="KAK2594375.1"/>
    </source>
</evidence>